<gene>
    <name evidence="2" type="ORF">IAB63_10275</name>
</gene>
<reference evidence="2" key="2">
    <citation type="journal article" date="2021" name="PeerJ">
        <title>Extensive microbial diversity within the chicken gut microbiome revealed by metagenomics and culture.</title>
        <authorList>
            <person name="Gilroy R."/>
            <person name="Ravi A."/>
            <person name="Getino M."/>
            <person name="Pursley I."/>
            <person name="Horton D.L."/>
            <person name="Alikhan N.F."/>
            <person name="Baker D."/>
            <person name="Gharbi K."/>
            <person name="Hall N."/>
            <person name="Watson M."/>
            <person name="Adriaenssens E.M."/>
            <person name="Foster-Nyarko E."/>
            <person name="Jarju S."/>
            <person name="Secka A."/>
            <person name="Antonio M."/>
            <person name="Oren A."/>
            <person name="Chaudhuri R.R."/>
            <person name="La Ragione R."/>
            <person name="Hildebrand F."/>
            <person name="Pallen M.J."/>
        </authorList>
    </citation>
    <scope>NUCLEOTIDE SEQUENCE</scope>
    <source>
        <strain evidence="2">CHK187-14744</strain>
    </source>
</reference>
<reference evidence="2" key="1">
    <citation type="submission" date="2020-10" db="EMBL/GenBank/DDBJ databases">
        <authorList>
            <person name="Gilroy R."/>
        </authorList>
    </citation>
    <scope>NUCLEOTIDE SEQUENCE</scope>
    <source>
        <strain evidence="2">CHK187-14744</strain>
    </source>
</reference>
<keyword evidence="1" id="KW-0812">Transmembrane</keyword>
<feature type="transmembrane region" description="Helical" evidence="1">
    <location>
        <begin position="270"/>
        <end position="287"/>
    </location>
</feature>
<evidence type="ECO:0000313" key="3">
    <source>
        <dbReference type="Proteomes" id="UP000824164"/>
    </source>
</evidence>
<sequence length="288" mass="30893">MAIYFICFLLFFMFPDICKDGMTGGIRLLAFQVIPSLYPFMLIASLIRTAPIPARLSRIYPIVCGFISGYPMGAKAVVDMKSGGHIGKEQAEALLILCNNPGPAFIVSYAAMGMLGDITLGPLIWAAALSGSFLACLCMCFIRRKNEAAVSMTSVPVPPSGNFFDTLEQAAADTLNTLFTISGNVLIFSVLSEFIQQAAFIPDKLCILASGILEMTCGIRLAAASDMTLAWKVGSITVFSVFGGLSIISQTAGIIRKEKLSIKKYVTGKALAACFAFPVIHLLLCIFH</sequence>
<dbReference type="Proteomes" id="UP000824164">
    <property type="component" value="Unassembled WGS sequence"/>
</dbReference>
<comment type="caution">
    <text evidence="2">The sequence shown here is derived from an EMBL/GenBank/DDBJ whole genome shotgun (WGS) entry which is preliminary data.</text>
</comment>
<evidence type="ECO:0000313" key="2">
    <source>
        <dbReference type="EMBL" id="HIU03625.1"/>
    </source>
</evidence>
<dbReference type="AlphaFoldDB" id="A0A9D1HHK0"/>
<keyword evidence="1" id="KW-0472">Membrane</keyword>
<accession>A0A9D1HHK0</accession>
<keyword evidence="1" id="KW-1133">Transmembrane helix</keyword>
<name>A0A9D1HHK0_9FIRM</name>
<feature type="transmembrane region" description="Helical" evidence="1">
    <location>
        <begin position="123"/>
        <end position="142"/>
    </location>
</feature>
<feature type="transmembrane region" description="Helical" evidence="1">
    <location>
        <begin position="59"/>
        <end position="78"/>
    </location>
</feature>
<protein>
    <recommendedName>
        <fullName evidence="4">Sporulation integral membrane protein YlbJ</fullName>
    </recommendedName>
</protein>
<evidence type="ECO:0000256" key="1">
    <source>
        <dbReference type="SAM" id="Phobius"/>
    </source>
</evidence>
<proteinExistence type="predicted"/>
<evidence type="ECO:0008006" key="4">
    <source>
        <dbReference type="Google" id="ProtNLM"/>
    </source>
</evidence>
<dbReference type="EMBL" id="DVLT01000065">
    <property type="protein sequence ID" value="HIU03625.1"/>
    <property type="molecule type" value="Genomic_DNA"/>
</dbReference>
<organism evidence="2 3">
    <name type="scientific">Candidatus Onthocola gallistercoris</name>
    <dbReference type="NCBI Taxonomy" id="2840876"/>
    <lineage>
        <taxon>Bacteria</taxon>
        <taxon>Bacillati</taxon>
        <taxon>Bacillota</taxon>
        <taxon>Bacilli</taxon>
        <taxon>Candidatus Onthocola</taxon>
    </lineage>
</organism>
<feature type="transmembrane region" description="Helical" evidence="1">
    <location>
        <begin position="229"/>
        <end position="249"/>
    </location>
</feature>
<feature type="transmembrane region" description="Helical" evidence="1">
    <location>
        <begin position="28"/>
        <end position="47"/>
    </location>
</feature>